<dbReference type="KEGG" id="alt:ambt_16585"/>
<evidence type="ECO:0000313" key="1">
    <source>
        <dbReference type="EMBL" id="AEF04822.1"/>
    </source>
</evidence>
<dbReference type="EMBL" id="CP002339">
    <property type="protein sequence ID" value="AEF04822.1"/>
    <property type="molecule type" value="Genomic_DNA"/>
</dbReference>
<name>F5ZF45_ALTNA</name>
<dbReference type="OrthoDB" id="6331154at2"/>
<dbReference type="RefSeq" id="WP_013785743.1">
    <property type="nucleotide sequence ID" value="NC_015554.1"/>
</dbReference>
<accession>F5ZF45</accession>
<organism evidence="1 2">
    <name type="scientific">Alteromonas naphthalenivorans</name>
    <dbReference type="NCBI Taxonomy" id="715451"/>
    <lineage>
        <taxon>Bacteria</taxon>
        <taxon>Pseudomonadati</taxon>
        <taxon>Pseudomonadota</taxon>
        <taxon>Gammaproteobacteria</taxon>
        <taxon>Alteromonadales</taxon>
        <taxon>Alteromonadaceae</taxon>
        <taxon>Alteromonas/Salinimonas group</taxon>
        <taxon>Alteromonas</taxon>
    </lineage>
</organism>
<proteinExistence type="predicted"/>
<reference evidence="1 2" key="1">
    <citation type="journal article" date="2011" name="J. Bacteriol.">
        <title>Complete genome sequence of the polycyclic aromatic hydrocarbon-degrading bacterium Alteromonas sp. strain SN2.</title>
        <authorList>
            <person name="Jin H.M."/>
            <person name="Jeong H."/>
            <person name="Moon E.J."/>
            <person name="Math R.K."/>
            <person name="Lee K."/>
            <person name="Kim H.J."/>
            <person name="Jeon C.O."/>
            <person name="Oh T.K."/>
            <person name="Kim J.F."/>
        </authorList>
    </citation>
    <scope>NUCLEOTIDE SEQUENCE [LARGE SCALE GENOMIC DNA]</scope>
    <source>
        <strain evidence="2">JCM 17741 / KACC 18427 / KCTC 11700BP / SN2</strain>
    </source>
</reference>
<keyword evidence="2" id="KW-1185">Reference proteome</keyword>
<dbReference type="AlphaFoldDB" id="F5ZF45"/>
<dbReference type="Proteomes" id="UP000000683">
    <property type="component" value="Chromosome"/>
</dbReference>
<protein>
    <submittedName>
        <fullName evidence="1">Uncharacterized protein</fullName>
    </submittedName>
</protein>
<sequence>MEPEFERLANVAIDASLPEQELATLRRYIKPHIALSQTSKPLSLRVTNASIAEASNEHIGKFSQVKVNIVTNLNDPTSMLPITLNYDLLMHEIRSHRATVYWQSNNGELKGIVDFGYKLVGGNPQVYELMRP</sequence>
<evidence type="ECO:0000313" key="2">
    <source>
        <dbReference type="Proteomes" id="UP000000683"/>
    </source>
</evidence>
<dbReference type="HOGENOM" id="CLU_1912646_0_0_6"/>
<gene>
    <name evidence="1" type="ordered locus">ambt_16585</name>
</gene>